<sequence length="3078" mass="291648">MTRYSNVIAAGDLAATGNRNRDLLVTVVSLRGGATVSQAPSYTTGASYFEGQVMLPNLASNASQVVFRLDFVTVGGTAADPIDVPVYLRSIDTDGNLSSITGGVTERIEYMPPSVTVIAGSQLESATAYDGGVAFRAKVCTTADALIGCSAVGNYPTYSLATAPASVAAEANYSAGVSSMTFAFGGEIPAAGSGGTAYLPRLFGMQGGILVAPNMTAAVTIAPTVAGPGSTVNGSLVCTNRGTSAATSATCTASALDSAGAAVAVTVGACTASSGSAASLPASATLSCPISYTQPGTANSGTNAAPTGVTVTATTSAANEPAGSTADNSATDSVDTIDAIDDTAVSTPAGTATSVSVLGNDQVGTVLASTSNVTLSQISLPAVAGLSFSTTTGTMAVTAATPVGSYVLTYQICSNPAQTPAACDQATATINVTAGPNMTTVVAIAPTIAGPGASVSGNITCTNSGGGAATSATCTASALDSAGAAVAVTVGACTASSGSAASLPASATLTCPISYTQPGTANSGTNAVPTSVTVTATTSAANEPAGSTADNSATDSVDTIDAIDDAAVSTPAGTATSVSVLGNDQVGTALANTGNVTLTQVSLPSVTGLSFNTATGVLSSSAATPVGSYVLTYQICSNPAQTPAACDQATATINVTAGPNMTTVVAIAPTIAGPGASVSGNITCTNSGGGAATSATCTASALDSTGAAVAVTVGACTASSGSAASLPASATLSCPISYTQPGTANSGTNAAPTSVTVTATTSASNEPSGSTADNSATDSVETLDAIDDAAVSTPAGTATSVSVLGNDQVGTALASTSNVTLSQISLPAVAGLSFSTTTGTMAVTAATPVGSYVLTYQICSNPAQSPAACDQATATIDVTAGPNMTTVVAIAPSVAGPGASVSGSITCTNAGSAAATSATCTASAQDSTGAAVAVTVGACTASSGSAASLPASATLSCPISYTQPGTANSGTNAVPTSVTVTATTSAANEPAGSTADNSATDSVETLDAIDDAAVSTPAGTATSVSVLGNDQVGTALASTSNVTLSQISLPAVAGLSFNTATSTMAVTAATPVGSYVLTYQICSNPAQSPAACDQATATIDVTAGPNMTPVVAIAPSVAGSGASVSGSITCTNAGSAAATSATCTASAQDSTGAAVAVTVGACTASSGSAASLPASATLSCPISYTQPGTANSGTNAVPTSVTVTATTSAANEPAGSTADNSATDSVETLDAIDDAAVSTPAGTATSLSVLGNDQVGTALASTSNVTLSQISLPAVTGLSFNTATGVLSSSAATPVGSYVLTYQICSNPAQSPAACDQATATINVTAGPNMTPVVAIAPSVTGPGASVSGSITCTNSGGGAATNATCTASAQDSTGAAVAVTVGACTASSGSAASLPASATLSCPISYTQPGSANSGTNAVPTSVTVTATTSAANEPAGSTADNSATDSVETLDAIDDAAVSTPAGTATSLSVLGNDQVGTALASTSNVTLSQISLPAVTGLSFNTATGVLSSSAATPVGSYVLTYQICSNPAQTPAACDQATATIDVTAGPNMTPVVAIAPTIAGPGASVSGSITCTNSGGGAATSATCTASALDSTGASVAVTVGACTASSGSAASLPVNATLTCPISYTQPGTANSGTNAVPTSVTVTATTSAANEPAGSTADNSATDSVETLDAIDDAAVSTPAGTATSLSVLGNDQVGTALASTSNVTLSQISLPAVTGLSFNTATGVLSSSAATPVGSYVLTYQICSNPAQTPAACDQATATIDVTAGPNMTPVVAIAPTIAGPGASVSGSITCTNSGGGAATSATCTASALDSTGASVAVTVGACTASSGSAASLPVNATLTCPISYTQPGTANSGTNAVPTSVTVTATTSAANEPAGSTADNSATDSVETLDAIDDAAVSTPAGTATSLSVLGNDQVGTALASTSNVTLSQISLPAVTGLSFSTTTGTMAVTAATPVGSYVLTYQICSNPAQTPAACDQATATINVTAGPNMTPVVAIAPSVTGPGASVSGSITCTNSGGGAATNATCTASAQDSTGAAVAVTVGACTASSGSAASLPASATLTCPISYTQPGTANSGTNAVPTSVTVTATTSAANEPAGSTADNSATDSVETLDAIDDAAVSTPAGTATSLSVLGNDQVGTALASTSNVTLSQISLPAVTGLSFNTATGVLSSSAATPVGSYVLTYQICSNPAQTPAACDQATATLNVTSPPDMAAVISGLPSQVRPGQVVNGLTLTCTNLSTSTSATAAVCALGTVTGATASTPVCSPTPGGNVAAGAAIVCSFNLTVNGNQGGADEPTTSVSVAGSTGASNDSNPANNNAAASATVIDAVDDSAAHPGGSKGQSSNLATNDQYPSGSVFSIVAGGSCANPGVSGSGTATYDVPNTGSCTVNYQVCAPSPNQGTCDTATLTVTAQSADMAAVISGLPSQVRPGQVVNGLTLTCTNLSTSTSATAAVCALGTVTGATASTPVCSPTPGGNVAAGAAIVCSFNLTVNGNQGGADEPTTSVGVAGSTGASNDSNPANNNAAASATVIDAVDDSAAHPGGSKGQSSNLATNDQYPSGSVFSVVAGGSCANPGVSGSGTATYDVPNTGSCTVNYQVCAPSPNQATCDTATLIVTAQSADMAAAISGLPSQVRPGQVVNGVTLTCTNVSTSSSATAAACALGTVTGATASTPVCSPTPGGNVAAGAAIVCSFNLTINGSQGGADEPTTSVGVAGSTGASNDSNPANNNAAASATVIDAVDDSAAHPGGSKGQSSNLATNDQYPSGSVFSIVAGGSCANPGVSGSGTATYDVPASGTCTVNYQVCAPSPNQTTCDTATLIVTAQSADMAAVISGLPAVLSPGQVVADVALTCRNAAGGAAATSPTCVPNASVGRISAVTCAPVAPATLASGEAIVCRFSYTAPGVPGGTAEVDTSVTLTGTTGALNDADLANNTATASAKLIDAVDDGLVTVASTGGAIDVWPNDRVGGVVASVPAVTATLTDAGGLVGVSLDASGRIQVPAGTASGRYALSYRLCSVELATACDTATLTVQVQGAPDLVVAKTHSPAVFTEGGRGHLHHRGVQPR</sequence>
<evidence type="ECO:0000313" key="3">
    <source>
        <dbReference type="Proteomes" id="UP001057498"/>
    </source>
</evidence>
<gene>
    <name evidence="2" type="ORF">CATMQ487_36130</name>
</gene>
<dbReference type="Proteomes" id="UP001057498">
    <property type="component" value="Chromosome"/>
</dbReference>
<protein>
    <submittedName>
        <fullName evidence="2">Uncharacterized protein</fullName>
    </submittedName>
</protein>
<keyword evidence="3" id="KW-1185">Reference proteome</keyword>
<accession>A0ABN6PRE3</accession>
<name>A0ABN6PRE3_9BURK</name>
<feature type="compositionally biased region" description="Polar residues" evidence="1">
    <location>
        <begin position="2307"/>
        <end position="2318"/>
    </location>
</feature>
<feature type="compositionally biased region" description="Low complexity" evidence="1">
    <location>
        <begin position="2319"/>
        <end position="2329"/>
    </location>
</feature>
<feature type="region of interest" description="Disordered" evidence="1">
    <location>
        <begin position="757"/>
        <end position="777"/>
    </location>
</feature>
<reference evidence="2" key="1">
    <citation type="submission" date="2022-04" db="EMBL/GenBank/DDBJ databases">
        <title>Whole genome sequence of Sphaerotilus sp. FB-5.</title>
        <authorList>
            <person name="Takeda M."/>
            <person name="Narihara S."/>
            <person name="Akimoto M."/>
            <person name="Akimoto R."/>
            <person name="Nishiyashiki S."/>
            <person name="Murakami T."/>
        </authorList>
    </citation>
    <scope>NUCLEOTIDE SEQUENCE</scope>
    <source>
        <strain evidence="2">FB-5</strain>
    </source>
</reference>
<dbReference type="RefSeq" id="WP_251969897.1">
    <property type="nucleotide sequence ID" value="NZ_AP025730.1"/>
</dbReference>
<feature type="compositionally biased region" description="Polar residues" evidence="1">
    <location>
        <begin position="766"/>
        <end position="777"/>
    </location>
</feature>
<evidence type="ECO:0000256" key="1">
    <source>
        <dbReference type="SAM" id="MobiDB-lite"/>
    </source>
</evidence>
<organism evidence="2 3">
    <name type="scientific">Sphaerotilus microaerophilus</name>
    <dbReference type="NCBI Taxonomy" id="2914710"/>
    <lineage>
        <taxon>Bacteria</taxon>
        <taxon>Pseudomonadati</taxon>
        <taxon>Pseudomonadota</taxon>
        <taxon>Betaproteobacteria</taxon>
        <taxon>Burkholderiales</taxon>
        <taxon>Sphaerotilaceae</taxon>
        <taxon>Sphaerotilus</taxon>
    </lineage>
</organism>
<feature type="region of interest" description="Disordered" evidence="1">
    <location>
        <begin position="2303"/>
        <end position="2329"/>
    </location>
</feature>
<dbReference type="EMBL" id="AP025730">
    <property type="protein sequence ID" value="BDI06643.1"/>
    <property type="molecule type" value="Genomic_DNA"/>
</dbReference>
<feature type="region of interest" description="Disordered" evidence="1">
    <location>
        <begin position="2510"/>
        <end position="2535"/>
    </location>
</feature>
<feature type="compositionally biased region" description="Low complexity" evidence="1">
    <location>
        <begin position="2525"/>
        <end position="2535"/>
    </location>
</feature>
<feature type="region of interest" description="Disordered" evidence="1">
    <location>
        <begin position="2716"/>
        <end position="2741"/>
    </location>
</feature>
<feature type="compositionally biased region" description="Low complexity" evidence="1">
    <location>
        <begin position="2731"/>
        <end position="2741"/>
    </location>
</feature>
<proteinExistence type="predicted"/>
<evidence type="ECO:0000313" key="2">
    <source>
        <dbReference type="EMBL" id="BDI06643.1"/>
    </source>
</evidence>